<dbReference type="Proteomes" id="UP000039865">
    <property type="component" value="Unassembled WGS sequence"/>
</dbReference>
<keyword evidence="2" id="KW-1185">Reference proteome</keyword>
<dbReference type="EMBL" id="CCKQ01011718">
    <property type="protein sequence ID" value="CDW83290.1"/>
    <property type="molecule type" value="Genomic_DNA"/>
</dbReference>
<gene>
    <name evidence="1" type="primary">Contig19731.g20931</name>
    <name evidence="1" type="ORF">STYLEM_12332</name>
</gene>
<dbReference type="AlphaFoldDB" id="A0A078ALR1"/>
<name>A0A078ALR1_STYLE</name>
<organism evidence="1 2">
    <name type="scientific">Stylonychia lemnae</name>
    <name type="common">Ciliate</name>
    <dbReference type="NCBI Taxonomy" id="5949"/>
    <lineage>
        <taxon>Eukaryota</taxon>
        <taxon>Sar</taxon>
        <taxon>Alveolata</taxon>
        <taxon>Ciliophora</taxon>
        <taxon>Intramacronucleata</taxon>
        <taxon>Spirotrichea</taxon>
        <taxon>Stichotrichia</taxon>
        <taxon>Sporadotrichida</taxon>
        <taxon>Oxytrichidae</taxon>
        <taxon>Stylonychinae</taxon>
        <taxon>Stylonychia</taxon>
    </lineage>
</organism>
<proteinExistence type="predicted"/>
<evidence type="ECO:0000313" key="2">
    <source>
        <dbReference type="Proteomes" id="UP000039865"/>
    </source>
</evidence>
<sequence length="117" mass="13946">MIKKYEVNPQLKVAINMEIPGLRKKKVAFAGKPNNRRFMASWISYERNGFLNVGLSRNWTRIAFPIVPVFFFVYMWNPIIHGTTYIQHYNNYQWEGIYFKYGSNRPVYTDQTITRLA</sequence>
<reference evidence="1 2" key="1">
    <citation type="submission" date="2014-06" db="EMBL/GenBank/DDBJ databases">
        <authorList>
            <person name="Swart Estienne"/>
        </authorList>
    </citation>
    <scope>NUCLEOTIDE SEQUENCE [LARGE SCALE GENOMIC DNA]</scope>
    <source>
        <strain evidence="1 2">130c</strain>
    </source>
</reference>
<dbReference type="InParanoid" id="A0A078ALR1"/>
<protein>
    <submittedName>
        <fullName evidence="1">Uncharacterized protein</fullName>
    </submittedName>
</protein>
<accession>A0A078ALR1</accession>
<evidence type="ECO:0000313" key="1">
    <source>
        <dbReference type="EMBL" id="CDW83290.1"/>
    </source>
</evidence>